<feature type="transmembrane region" description="Helical" evidence="7">
    <location>
        <begin position="74"/>
        <end position="94"/>
    </location>
</feature>
<dbReference type="GO" id="GO:0055085">
    <property type="term" value="P:transmembrane transport"/>
    <property type="evidence" value="ECO:0007669"/>
    <property type="project" value="InterPro"/>
</dbReference>
<dbReference type="Proteomes" id="UP000306912">
    <property type="component" value="Unassembled WGS sequence"/>
</dbReference>
<feature type="transmembrane region" description="Helical" evidence="7">
    <location>
        <begin position="12"/>
        <end position="34"/>
    </location>
</feature>
<dbReference type="GO" id="GO:0005886">
    <property type="term" value="C:plasma membrane"/>
    <property type="evidence" value="ECO:0007669"/>
    <property type="project" value="UniProtKB-SubCell"/>
</dbReference>
<protein>
    <submittedName>
        <fullName evidence="9">Sugar ABC transporter permease</fullName>
    </submittedName>
</protein>
<evidence type="ECO:0000256" key="5">
    <source>
        <dbReference type="ARBA" id="ARBA00022989"/>
    </source>
</evidence>
<dbReference type="AlphaFoldDB" id="A0A5R8QAK6"/>
<organism evidence="9 10">
    <name type="scientific">Culicoidibacter larvae</name>
    <dbReference type="NCBI Taxonomy" id="2579976"/>
    <lineage>
        <taxon>Bacteria</taxon>
        <taxon>Bacillati</taxon>
        <taxon>Bacillota</taxon>
        <taxon>Culicoidibacteria</taxon>
        <taxon>Culicoidibacterales</taxon>
        <taxon>Culicoidibacteraceae</taxon>
        <taxon>Culicoidibacter</taxon>
    </lineage>
</organism>
<dbReference type="PROSITE" id="PS50928">
    <property type="entry name" value="ABC_TM1"/>
    <property type="match status" value="1"/>
</dbReference>
<evidence type="ECO:0000313" key="9">
    <source>
        <dbReference type="EMBL" id="TLG72933.1"/>
    </source>
</evidence>
<dbReference type="InterPro" id="IPR051393">
    <property type="entry name" value="ABC_transporter_permease"/>
</dbReference>
<comment type="caution">
    <text evidence="9">The sequence shown here is derived from an EMBL/GenBank/DDBJ whole genome shotgun (WGS) entry which is preliminary data.</text>
</comment>
<evidence type="ECO:0000256" key="1">
    <source>
        <dbReference type="ARBA" id="ARBA00004651"/>
    </source>
</evidence>
<feature type="transmembrane region" description="Helical" evidence="7">
    <location>
        <begin position="106"/>
        <end position="127"/>
    </location>
</feature>
<feature type="transmembrane region" description="Helical" evidence="7">
    <location>
        <begin position="208"/>
        <end position="227"/>
    </location>
</feature>
<comment type="similarity">
    <text evidence="7">Belongs to the binding-protein-dependent transport system permease family.</text>
</comment>
<comment type="subcellular location">
    <subcellularLocation>
        <location evidence="1 7">Cell membrane</location>
        <topology evidence="1 7">Multi-pass membrane protein</topology>
    </subcellularLocation>
</comment>
<dbReference type="EMBL" id="VBWP01000006">
    <property type="protein sequence ID" value="TLG72933.1"/>
    <property type="molecule type" value="Genomic_DNA"/>
</dbReference>
<keyword evidence="3" id="KW-1003">Cell membrane</keyword>
<keyword evidence="2 7" id="KW-0813">Transport</keyword>
<dbReference type="CDD" id="cd06261">
    <property type="entry name" value="TM_PBP2"/>
    <property type="match status" value="1"/>
</dbReference>
<keyword evidence="10" id="KW-1185">Reference proteome</keyword>
<evidence type="ECO:0000256" key="4">
    <source>
        <dbReference type="ARBA" id="ARBA00022692"/>
    </source>
</evidence>
<proteinExistence type="inferred from homology"/>
<dbReference type="Pfam" id="PF00528">
    <property type="entry name" value="BPD_transp_1"/>
    <property type="match status" value="1"/>
</dbReference>
<accession>A0A5R8QAK6</accession>
<dbReference type="PANTHER" id="PTHR30193">
    <property type="entry name" value="ABC TRANSPORTER PERMEASE PROTEIN"/>
    <property type="match status" value="1"/>
</dbReference>
<evidence type="ECO:0000256" key="2">
    <source>
        <dbReference type="ARBA" id="ARBA00022448"/>
    </source>
</evidence>
<name>A0A5R8QAK6_9FIRM</name>
<dbReference type="InterPro" id="IPR000515">
    <property type="entry name" value="MetI-like"/>
</dbReference>
<feature type="transmembrane region" description="Helical" evidence="7">
    <location>
        <begin position="260"/>
        <end position="280"/>
    </location>
</feature>
<feature type="transmembrane region" description="Helical" evidence="7">
    <location>
        <begin position="147"/>
        <end position="167"/>
    </location>
</feature>
<evidence type="ECO:0000256" key="7">
    <source>
        <dbReference type="RuleBase" id="RU363032"/>
    </source>
</evidence>
<dbReference type="InterPro" id="IPR035906">
    <property type="entry name" value="MetI-like_sf"/>
</dbReference>
<dbReference type="RefSeq" id="WP_138191159.1">
    <property type="nucleotide sequence ID" value="NZ_VBWP01000006.1"/>
</dbReference>
<dbReference type="PANTHER" id="PTHR30193:SF37">
    <property type="entry name" value="INNER MEMBRANE ABC TRANSPORTER PERMEASE PROTEIN YCJO"/>
    <property type="match status" value="1"/>
</dbReference>
<keyword evidence="6 7" id="KW-0472">Membrane</keyword>
<evidence type="ECO:0000256" key="3">
    <source>
        <dbReference type="ARBA" id="ARBA00022475"/>
    </source>
</evidence>
<keyword evidence="4 7" id="KW-0812">Transmembrane</keyword>
<sequence length="293" mass="32550">MKTKSRNVIGWIFSSPYLILGTLFFLIPLFWAFFLSITNWNLMSPKFDIVGIENFAKAIFSPEVQAAFFNAYKFAILIVPLVVVISFVLAYTIYHLPRKVKPVFSVAFFVPYISSGVAISFVVRGLLSYNSPLNELLRANWGITLDINTNAALATGVIVAMIVWKMVGYYSLFLLSSLESIERDVHDAAKIDGVGPVKKIFSIILPMIYPALFTITTLSVGLCFGIFTEPYMLTGGGPDMATNTWQLTVFNESFVRSNSGYGAAVAILNAVVIFISLLAIQKLLKKWGARYGW</sequence>
<feature type="domain" description="ABC transmembrane type-1" evidence="8">
    <location>
        <begin position="68"/>
        <end position="284"/>
    </location>
</feature>
<dbReference type="Gene3D" id="1.10.3720.10">
    <property type="entry name" value="MetI-like"/>
    <property type="match status" value="1"/>
</dbReference>
<evidence type="ECO:0000313" key="10">
    <source>
        <dbReference type="Proteomes" id="UP000306912"/>
    </source>
</evidence>
<dbReference type="SUPFAM" id="SSF161098">
    <property type="entry name" value="MetI-like"/>
    <property type="match status" value="1"/>
</dbReference>
<keyword evidence="5 7" id="KW-1133">Transmembrane helix</keyword>
<gene>
    <name evidence="9" type="ORF">FEZ08_07755</name>
</gene>
<evidence type="ECO:0000256" key="6">
    <source>
        <dbReference type="ARBA" id="ARBA00023136"/>
    </source>
</evidence>
<evidence type="ECO:0000259" key="8">
    <source>
        <dbReference type="PROSITE" id="PS50928"/>
    </source>
</evidence>
<dbReference type="InParanoid" id="A0A5R8QAK6"/>
<dbReference type="OrthoDB" id="5174895at2"/>
<reference evidence="9 10" key="1">
    <citation type="submission" date="2019-05" db="EMBL/GenBank/DDBJ databases">
        <title>Culicoidintestinum kansasii gen. nov., sp. nov. from the gastrointestinal tract of the biting midge, Culicoides sonorensis.</title>
        <authorList>
            <person name="Neupane S."/>
            <person name="Ghosh A."/>
            <person name="Gunther S."/>
            <person name="Martin K."/>
            <person name="Zurek L."/>
        </authorList>
    </citation>
    <scope>NUCLEOTIDE SEQUENCE [LARGE SCALE GENOMIC DNA]</scope>
    <source>
        <strain evidence="9 10">CS-1</strain>
    </source>
</reference>